<keyword evidence="6" id="KW-0539">Nucleus</keyword>
<dbReference type="GO" id="GO:0008270">
    <property type="term" value="F:zinc ion binding"/>
    <property type="evidence" value="ECO:0007669"/>
    <property type="project" value="InterPro"/>
</dbReference>
<evidence type="ECO:0000313" key="9">
    <source>
        <dbReference type="Proteomes" id="UP000053617"/>
    </source>
</evidence>
<keyword evidence="9" id="KW-1185">Reference proteome</keyword>
<dbReference type="InterPro" id="IPR021858">
    <property type="entry name" value="Fun_TF"/>
</dbReference>
<dbReference type="GeneID" id="25297804"/>
<evidence type="ECO:0000256" key="6">
    <source>
        <dbReference type="ARBA" id="ARBA00023242"/>
    </source>
</evidence>
<dbReference type="Pfam" id="PF11951">
    <property type="entry name" value="Fungal_trans_2"/>
    <property type="match status" value="1"/>
</dbReference>
<dbReference type="SUPFAM" id="SSF57701">
    <property type="entry name" value="Zn2/Cys6 DNA-binding domain"/>
    <property type="match status" value="1"/>
</dbReference>
<accession>A0A0D2GQT4</accession>
<evidence type="ECO:0000256" key="2">
    <source>
        <dbReference type="ARBA" id="ARBA00022833"/>
    </source>
</evidence>
<dbReference type="OrthoDB" id="4118238at2759"/>
<dbReference type="VEuPathDB" id="FungiDB:Z518_09733"/>
<evidence type="ECO:0000256" key="1">
    <source>
        <dbReference type="ARBA" id="ARBA00022723"/>
    </source>
</evidence>
<evidence type="ECO:0000256" key="5">
    <source>
        <dbReference type="ARBA" id="ARBA00023163"/>
    </source>
</evidence>
<keyword evidence="3" id="KW-0805">Transcription regulation</keyword>
<reference evidence="8 9" key="1">
    <citation type="submission" date="2015-01" db="EMBL/GenBank/DDBJ databases">
        <title>The Genome Sequence of Rhinocladiella mackenzie CBS 650.93.</title>
        <authorList>
            <consortium name="The Broad Institute Genomics Platform"/>
            <person name="Cuomo C."/>
            <person name="de Hoog S."/>
            <person name="Gorbushina A."/>
            <person name="Stielow B."/>
            <person name="Teixiera M."/>
            <person name="Abouelleil A."/>
            <person name="Chapman S.B."/>
            <person name="Priest M."/>
            <person name="Young S.K."/>
            <person name="Wortman J."/>
            <person name="Nusbaum C."/>
            <person name="Birren B."/>
        </authorList>
    </citation>
    <scope>NUCLEOTIDE SEQUENCE [LARGE SCALE GENOMIC DNA]</scope>
    <source>
        <strain evidence="8 9">CBS 650.93</strain>
    </source>
</reference>
<dbReference type="SMART" id="SM00066">
    <property type="entry name" value="GAL4"/>
    <property type="match status" value="1"/>
</dbReference>
<dbReference type="GO" id="GO:0000981">
    <property type="term" value="F:DNA-binding transcription factor activity, RNA polymerase II-specific"/>
    <property type="evidence" value="ECO:0007669"/>
    <property type="project" value="InterPro"/>
</dbReference>
<dbReference type="CDD" id="cd00067">
    <property type="entry name" value="GAL4"/>
    <property type="match status" value="1"/>
</dbReference>
<name>A0A0D2GQT4_9EURO</name>
<dbReference type="GO" id="GO:0003677">
    <property type="term" value="F:DNA binding"/>
    <property type="evidence" value="ECO:0007669"/>
    <property type="project" value="UniProtKB-KW"/>
</dbReference>
<dbReference type="PANTHER" id="PTHR36206:SF13">
    <property type="entry name" value="TRANSCRIPTIONAL REGULATORY PROTEIN MOC3"/>
    <property type="match status" value="1"/>
</dbReference>
<dbReference type="InterPro" id="IPR036864">
    <property type="entry name" value="Zn2-C6_fun-type_DNA-bd_sf"/>
</dbReference>
<dbReference type="InterPro" id="IPR052360">
    <property type="entry name" value="Transcr_Regulatory_Proteins"/>
</dbReference>
<keyword evidence="2" id="KW-0862">Zinc</keyword>
<organism evidence="8 9">
    <name type="scientific">Rhinocladiella mackenziei CBS 650.93</name>
    <dbReference type="NCBI Taxonomy" id="1442369"/>
    <lineage>
        <taxon>Eukaryota</taxon>
        <taxon>Fungi</taxon>
        <taxon>Dikarya</taxon>
        <taxon>Ascomycota</taxon>
        <taxon>Pezizomycotina</taxon>
        <taxon>Eurotiomycetes</taxon>
        <taxon>Chaetothyriomycetidae</taxon>
        <taxon>Chaetothyriales</taxon>
        <taxon>Herpotrichiellaceae</taxon>
        <taxon>Rhinocladiella</taxon>
    </lineage>
</organism>
<dbReference type="PROSITE" id="PS00463">
    <property type="entry name" value="ZN2_CY6_FUNGAL_1"/>
    <property type="match status" value="1"/>
</dbReference>
<keyword evidence="4" id="KW-0238">DNA-binding</keyword>
<dbReference type="InterPro" id="IPR001138">
    <property type="entry name" value="Zn2Cys6_DnaBD"/>
</dbReference>
<dbReference type="Proteomes" id="UP000053617">
    <property type="component" value="Unassembled WGS sequence"/>
</dbReference>
<evidence type="ECO:0000313" key="8">
    <source>
        <dbReference type="EMBL" id="KIX00668.1"/>
    </source>
</evidence>
<proteinExistence type="predicted"/>
<dbReference type="AlphaFoldDB" id="A0A0D2GQT4"/>
<keyword evidence="5" id="KW-0804">Transcription</keyword>
<dbReference type="STRING" id="1442369.A0A0D2GQT4"/>
<evidence type="ECO:0000259" key="7">
    <source>
        <dbReference type="PROSITE" id="PS50048"/>
    </source>
</evidence>
<feature type="domain" description="Zn(2)-C6 fungal-type" evidence="7">
    <location>
        <begin position="20"/>
        <end position="48"/>
    </location>
</feature>
<dbReference type="EMBL" id="KN847482">
    <property type="protein sequence ID" value="KIX00668.1"/>
    <property type="molecule type" value="Genomic_DNA"/>
</dbReference>
<dbReference type="PROSITE" id="PS50048">
    <property type="entry name" value="ZN2_CY6_FUNGAL_2"/>
    <property type="match status" value="1"/>
</dbReference>
<keyword evidence="1" id="KW-0479">Metal-binding</keyword>
<gene>
    <name evidence="8" type="ORF">Z518_09733</name>
</gene>
<dbReference type="Pfam" id="PF00172">
    <property type="entry name" value="Zn_clus"/>
    <property type="match status" value="1"/>
</dbReference>
<sequence>MSEVSHPARKKVWHPKVFSGCIKCKQRHVKCDEKKPACLRCIKLGVKCPGYRLPVPRIFDIRPRPRFDTEEDKVSYDYFVTSGSKVICNFQQNSLQFWTRLAPQLAETNDAVRHALVALGALQEPLHRVTVDQLATNRRPEISPLAIAHTTKAIHQMRIADPKSLCVEVAVSCCILFLALSIWMEKTAGPPIHILAAHRILKESTGDNTNNSRSKNNDLSRIYVPMVDGLIVHACTFTDQFPPPSSGIPPDYLLQYGLDGIGAMSNMPEALHAINTLLKSVLRATYHADTTSNAVTRSISSAISCYGRKLEDLRAANKCSEDLERYYQLRLHHRMAYLMFHTLGHDDEWIYDGHYEGFYFILEQSRRIIKQRDTTSAKTTSALNPTFGLIPPLFFVATKCRDSLRRQALQALHSVFRNERGWTSCMATTIAKFVIQEEEQTVDYICEEQISRPQRRIRLDQVEFSSAQRKMHLKYTMFTKKGAAGQPRSTRIPYCPHPSVESDGVTSDMSRKVLRACGYTSIILFTPPIECHCPAFQTKGPLPRATKAGLESINLDEVRWLQLTETQ</sequence>
<dbReference type="HOGENOM" id="CLU_040055_0_0_1"/>
<dbReference type="RefSeq" id="XP_013267804.1">
    <property type="nucleotide sequence ID" value="XM_013412350.1"/>
</dbReference>
<protein>
    <recommendedName>
        <fullName evidence="7">Zn(2)-C6 fungal-type domain-containing protein</fullName>
    </recommendedName>
</protein>
<evidence type="ECO:0000256" key="4">
    <source>
        <dbReference type="ARBA" id="ARBA00023125"/>
    </source>
</evidence>
<evidence type="ECO:0000256" key="3">
    <source>
        <dbReference type="ARBA" id="ARBA00023015"/>
    </source>
</evidence>
<dbReference type="Gene3D" id="4.10.240.10">
    <property type="entry name" value="Zn(2)-C6 fungal-type DNA-binding domain"/>
    <property type="match status" value="1"/>
</dbReference>
<dbReference type="PANTHER" id="PTHR36206">
    <property type="entry name" value="ASPERCRYPTIN BIOSYNTHESIS CLUSTER-SPECIFIC TRANSCRIPTION REGULATOR ATNN-RELATED"/>
    <property type="match status" value="1"/>
</dbReference>